<evidence type="ECO:0000313" key="1">
    <source>
        <dbReference type="Proteomes" id="UP000887572"/>
    </source>
</evidence>
<dbReference type="SUPFAM" id="SSF69761">
    <property type="entry name" value="GTP cyclohydrolase I feedback regulatory protein, GFRP"/>
    <property type="match status" value="1"/>
</dbReference>
<organism evidence="1 2">
    <name type="scientific">Globodera rostochiensis</name>
    <name type="common">Golden nematode worm</name>
    <name type="synonym">Heterodera rostochiensis</name>
    <dbReference type="NCBI Taxonomy" id="31243"/>
    <lineage>
        <taxon>Eukaryota</taxon>
        <taxon>Metazoa</taxon>
        <taxon>Ecdysozoa</taxon>
        <taxon>Nematoda</taxon>
        <taxon>Chromadorea</taxon>
        <taxon>Rhabditida</taxon>
        <taxon>Tylenchina</taxon>
        <taxon>Tylenchomorpha</taxon>
        <taxon>Tylenchoidea</taxon>
        <taxon>Heteroderidae</taxon>
        <taxon>Heteroderinae</taxon>
        <taxon>Globodera</taxon>
    </lineage>
</organism>
<sequence length="113" mass="13072">MKANCLFFVNWPSEPKETFQLTRLHAARKLAFWTSLRTIKSEPAFPAQCLPNICSSPHKFVKVYRFGNTFPEFITEWPPRKVLDRLSELGFSICGMAGTGQTMIWTMKREKAK</sequence>
<proteinExistence type="predicted"/>
<evidence type="ECO:0000313" key="2">
    <source>
        <dbReference type="WBParaSite" id="Gr19_v10_g16308.t1"/>
    </source>
</evidence>
<keyword evidence="1" id="KW-1185">Reference proteome</keyword>
<dbReference type="InterPro" id="IPR009112">
    <property type="entry name" value="GTP_CycHdrlase_I_reg"/>
</dbReference>
<dbReference type="AlphaFoldDB" id="A0A914HEP4"/>
<dbReference type="InterPro" id="IPR036717">
    <property type="entry name" value="GFRP_sf"/>
</dbReference>
<name>A0A914HEP4_GLORO</name>
<dbReference type="Proteomes" id="UP000887572">
    <property type="component" value="Unplaced"/>
</dbReference>
<reference evidence="2" key="1">
    <citation type="submission" date="2022-11" db="UniProtKB">
        <authorList>
            <consortium name="WormBaseParasite"/>
        </authorList>
    </citation>
    <scope>IDENTIFICATION</scope>
</reference>
<dbReference type="GO" id="GO:0009890">
    <property type="term" value="P:negative regulation of biosynthetic process"/>
    <property type="evidence" value="ECO:0007669"/>
    <property type="project" value="InterPro"/>
</dbReference>
<protein>
    <submittedName>
        <fullName evidence="2">GTP cyclohydrolase 1 feedback regulatory protein</fullName>
    </submittedName>
</protein>
<dbReference type="WBParaSite" id="Gr19_v10_g16308.t1">
    <property type="protein sequence ID" value="Gr19_v10_g16308.t1"/>
    <property type="gene ID" value="Gr19_v10_g16308"/>
</dbReference>
<accession>A0A914HEP4</accession>
<dbReference type="Pfam" id="PF06399">
    <property type="entry name" value="GFRP"/>
    <property type="match status" value="1"/>
</dbReference>
<dbReference type="Gene3D" id="3.30.1410.10">
    <property type="entry name" value="GTP cyclohydrolase I feedback regulatory protein GFRP"/>
    <property type="match status" value="1"/>
</dbReference>